<accession>A0A2D3DNS2</accession>
<dbReference type="RefSeq" id="WP_017417852.1">
    <property type="nucleotide sequence ID" value="NZ_AP024501.1"/>
</dbReference>
<dbReference type="AlphaFoldDB" id="A0A1D9PK21"/>
<sequence>MNGIEFLESVSRLGQLILVFSCYAVYWKLGKTKRERRLTKFEALLRFFVMFGLSAWGLSFLALNLWS</sequence>
<proteinExistence type="predicted"/>
<evidence type="ECO:0000313" key="3">
    <source>
        <dbReference type="EMBL" id="QOY28954.1"/>
    </source>
</evidence>
<dbReference type="Proteomes" id="UP000587477">
    <property type="component" value="Chromosome"/>
</dbReference>
<name>A0A1D9PK21_BACVE</name>
<keyword evidence="1" id="KW-1133">Transmembrane helix</keyword>
<keyword evidence="1" id="KW-0472">Membrane</keyword>
<organism evidence="3 5">
    <name type="scientific">Bacillus velezensis</name>
    <dbReference type="NCBI Taxonomy" id="492670"/>
    <lineage>
        <taxon>Bacteria</taxon>
        <taxon>Bacillati</taxon>
        <taxon>Bacillota</taxon>
        <taxon>Bacilli</taxon>
        <taxon>Bacillales</taxon>
        <taxon>Bacillaceae</taxon>
        <taxon>Bacillus</taxon>
        <taxon>Bacillus amyloliquefaciens group</taxon>
    </lineage>
</organism>
<reference evidence="3" key="2">
    <citation type="journal article" date="2020" name="Genomics">
        <title>Complete genome sequence of Bacillus velezensis NST6 and comparison with the species belonging to operational group B. amyloliquefaciens.</title>
        <authorList>
            <person name="Choi J."/>
            <person name="Nam J."/>
            <person name="Seo M.H."/>
        </authorList>
    </citation>
    <scope>NUCLEOTIDE SEQUENCE</scope>
    <source>
        <strain evidence="3">NST6</strain>
    </source>
</reference>
<reference evidence="2 4" key="1">
    <citation type="submission" date="2018-06" db="EMBL/GenBank/DDBJ databases">
        <title>Complete Genome Sequence of Bacillus velezensis DSYZ, a Plant Growth-Promoting Rhizobacterium with Antifungal Activity.</title>
        <authorList>
            <person name="Du B."/>
            <person name="Ding Y."/>
            <person name="Liu K."/>
            <person name="Yao L."/>
            <person name="Wang C."/>
            <person name="Li H."/>
            <person name="Liu H."/>
        </authorList>
    </citation>
    <scope>NUCLEOTIDE SEQUENCE [LARGE SCALE GENOMIC DNA]</scope>
    <source>
        <strain evidence="2 4">DSYZ</strain>
    </source>
</reference>
<evidence type="ECO:0008006" key="6">
    <source>
        <dbReference type="Google" id="ProtNLM"/>
    </source>
</evidence>
<protein>
    <recommendedName>
        <fullName evidence="6">DUF4181 domain-containing protein</fullName>
    </recommendedName>
</protein>
<dbReference type="Proteomes" id="UP000250069">
    <property type="component" value="Chromosome"/>
</dbReference>
<reference evidence="5" key="3">
    <citation type="submission" date="2020-10" db="EMBL/GenBank/DDBJ databases">
        <title>Complete genome sequence of Bacillus velezensis NST6.</title>
        <authorList>
            <person name="Choi J."/>
        </authorList>
    </citation>
    <scope>NUCLEOTIDE SEQUENCE [LARGE SCALE GENOMIC DNA]</scope>
    <source>
        <strain evidence="5">NST6</strain>
    </source>
</reference>
<gene>
    <name evidence="3" type="ORF">BACVE_003996</name>
    <name evidence="2" type="ORF">BVDSYZ_09435</name>
</gene>
<keyword evidence="1" id="KW-0812">Transmembrane</keyword>
<evidence type="ECO:0000313" key="2">
    <source>
        <dbReference type="EMBL" id="AWX72233.1"/>
    </source>
</evidence>
<evidence type="ECO:0000313" key="5">
    <source>
        <dbReference type="Proteomes" id="UP000587477"/>
    </source>
</evidence>
<evidence type="ECO:0000256" key="1">
    <source>
        <dbReference type="SAM" id="Phobius"/>
    </source>
</evidence>
<accession>A0A1D9PK21</accession>
<feature type="transmembrane region" description="Helical" evidence="1">
    <location>
        <begin position="47"/>
        <end position="66"/>
    </location>
</feature>
<feature type="transmembrane region" description="Helical" evidence="1">
    <location>
        <begin position="6"/>
        <end position="26"/>
    </location>
</feature>
<dbReference type="GeneID" id="75096023"/>
<dbReference type="EMBL" id="CP063687">
    <property type="protein sequence ID" value="QOY28954.1"/>
    <property type="molecule type" value="Genomic_DNA"/>
</dbReference>
<dbReference type="EMBL" id="CP030150">
    <property type="protein sequence ID" value="AWX72233.1"/>
    <property type="molecule type" value="Genomic_DNA"/>
</dbReference>
<evidence type="ECO:0000313" key="4">
    <source>
        <dbReference type="Proteomes" id="UP000250069"/>
    </source>
</evidence>